<dbReference type="GO" id="GO:0071949">
    <property type="term" value="F:FAD binding"/>
    <property type="evidence" value="ECO:0007669"/>
    <property type="project" value="InterPro"/>
</dbReference>
<dbReference type="InterPro" id="IPR016166">
    <property type="entry name" value="FAD-bd_PCMH"/>
</dbReference>
<evidence type="ECO:0000256" key="1">
    <source>
        <dbReference type="ARBA" id="ARBA00005466"/>
    </source>
</evidence>
<evidence type="ECO:0000256" key="3">
    <source>
        <dbReference type="SAM" id="MobiDB-lite"/>
    </source>
</evidence>
<dbReference type="Proteomes" id="UP000092177">
    <property type="component" value="Chromosome 4"/>
</dbReference>
<evidence type="ECO:0000256" key="2">
    <source>
        <dbReference type="ARBA" id="ARBA00023002"/>
    </source>
</evidence>
<sequence length="1015" mass="110817">MENLLEILKMSSSLLVRDEPLPPDEDVGPISFAITLVLSFFLVTTTALRLSVRAANRKLGWDDYTITLAGATAVTRFAFGIKQWQHGNGRHRVYLTDHNYTMINMYGWWGQIFLFVSVVFLKVSICLLILRIKDTKTLKTLLSILVAGVVITNFGVVIILIAECQPVGFWRGKSAKCWPTQIRIYFIYATIAYSVLTDLICSLLPLAVVWKVKIPRQIKVLQRPPDISKMGLLEVVADIPSATGFGVARAASLGISTTDLSWAYCIAGIWSNLELFLGIIAANLALSPSIYSHFFGGGKAQRTLPGSTDRSNPTESGYLTSKLRCDRFEVPSTMIRSPRRRGSETRSQNSDIPLEPGIQKKTEFWWTEDEADEACHVEYRLQKSDGLKSGSDLERLKAKEACHPHPPPPPGNTGNNATMAVEMLTRKSTDVPRPPTRGHGPGADRETLSVRQDIVLVQVFDHSPVSTSGSPANASAMPGHTLGGRLIRTVPIGAPCHDPNYNEEACQAVRAAWNDPDTHLETSHSPMSSFWAALGESCDPFADRSTSCGLGGYPQYVVNVSSADDASQAVRFASEKNIRFVIRNTGHDYLGKSTGAGSLAVWTHHLRSLEVVDWEDKHYVGKAIKMGAGVLGHEAVSFATQHDLLVVSGNGPTVGIAGGYTLGGGHSSLSSKYGLSADRALEYEVIDGKGEYLVANREKNQDLYWALSGGGGGSYAVVLSTTVKADPNVFVTLGTLKFSAKGLMEDDFIGAIEAFHLTLPALVAAGCQPLYSFGRHGFDIMALSAPDLTPAQVDSLLEPFLAHLDNLGVDYEKNFIPFPNYGEFFKAISQAQSKGVANAVYGGSWFIPRNRMVGKRSRVLIEESFRLQDQGAMQLFMGFNLSTAGRDVDNSVHGGWREMLIDTVFMIPTGNDDGAEAMELISRKATKLASGLQKLAPHAGTYASEADPNDPDWKQNFYGENYGRLLDIKRKYDPDHVFYGITAVGGDLWSPKSDGRLCQSRESTHTATGSERDEL</sequence>
<evidence type="ECO:0000313" key="7">
    <source>
        <dbReference type="Proteomes" id="UP000092177"/>
    </source>
</evidence>
<feature type="transmembrane region" description="Helical" evidence="4">
    <location>
        <begin position="261"/>
        <end position="286"/>
    </location>
</feature>
<reference evidence="7" key="1">
    <citation type="journal article" date="2017" name="BMC Genomics">
        <title>Gapless genome assembly of Colletotrichum higginsianum reveals chromosome structure and association of transposable elements with secondary metabolite gene clusters.</title>
        <authorList>
            <person name="Dallery J.-F."/>
            <person name="Lapalu N."/>
            <person name="Zampounis A."/>
            <person name="Pigne S."/>
            <person name="Luyten I."/>
            <person name="Amselem J."/>
            <person name="Wittenberg A.H.J."/>
            <person name="Zhou S."/>
            <person name="de Queiroz M.V."/>
            <person name="Robin G.P."/>
            <person name="Auger A."/>
            <person name="Hainaut M."/>
            <person name="Henrissat B."/>
            <person name="Kim K.-T."/>
            <person name="Lee Y.-H."/>
            <person name="Lespinet O."/>
            <person name="Schwartz D.C."/>
            <person name="Thon M.R."/>
            <person name="O'Connell R.J."/>
        </authorList>
    </citation>
    <scope>NUCLEOTIDE SEQUENCE [LARGE SCALE GENOMIC DNA]</scope>
    <source>
        <strain evidence="7">IMI 349063</strain>
    </source>
</reference>
<feature type="transmembrane region" description="Helical" evidence="4">
    <location>
        <begin position="64"/>
        <end position="81"/>
    </location>
</feature>
<dbReference type="Gene3D" id="3.30.465.10">
    <property type="match status" value="2"/>
</dbReference>
<feature type="transmembrane region" description="Helical" evidence="4">
    <location>
        <begin position="108"/>
        <end position="130"/>
    </location>
</feature>
<gene>
    <name evidence="6" type="ORF">CH63R_05499</name>
</gene>
<dbReference type="InterPro" id="IPR006094">
    <property type="entry name" value="Oxid_FAD_bind_N"/>
</dbReference>
<keyword evidence="2" id="KW-0560">Oxidoreductase</keyword>
<dbReference type="VEuPathDB" id="FungiDB:CH63R_05499"/>
<feature type="transmembrane region" description="Helical" evidence="4">
    <location>
        <begin position="142"/>
        <end position="162"/>
    </location>
</feature>
<comment type="similarity">
    <text evidence="1">Belongs to the oxygen-dependent FAD-linked oxidoreductase family.</text>
</comment>
<keyword evidence="4" id="KW-1133">Transmembrane helix</keyword>
<dbReference type="PANTHER" id="PTHR13878:SF91">
    <property type="entry name" value="FAD BINDING DOMAIN PROTEIN (AFU_ORTHOLOGUE AFUA_6G12070)-RELATED"/>
    <property type="match status" value="1"/>
</dbReference>
<name>A0A1B7YCN8_COLHI</name>
<evidence type="ECO:0000256" key="4">
    <source>
        <dbReference type="SAM" id="Phobius"/>
    </source>
</evidence>
<feature type="transmembrane region" description="Helical" evidence="4">
    <location>
        <begin position="182"/>
        <end position="210"/>
    </location>
</feature>
<dbReference type="GeneID" id="28864581"/>
<dbReference type="InterPro" id="IPR016169">
    <property type="entry name" value="FAD-bd_PCMH_sub2"/>
</dbReference>
<comment type="caution">
    <text evidence="6">The sequence shown here is derived from an EMBL/GenBank/DDBJ whole genome shotgun (WGS) entry which is preliminary data.</text>
</comment>
<dbReference type="Pfam" id="PF20684">
    <property type="entry name" value="Fung_rhodopsin"/>
    <property type="match status" value="1"/>
</dbReference>
<proteinExistence type="inferred from homology"/>
<dbReference type="InterPro" id="IPR012951">
    <property type="entry name" value="BBE"/>
</dbReference>
<dbReference type="PROSITE" id="PS51387">
    <property type="entry name" value="FAD_PCMH"/>
    <property type="match status" value="1"/>
</dbReference>
<dbReference type="SUPFAM" id="SSF56176">
    <property type="entry name" value="FAD-binding/transporter-associated domain-like"/>
    <property type="match status" value="1"/>
</dbReference>
<evidence type="ECO:0000313" key="6">
    <source>
        <dbReference type="EMBL" id="OBR09807.1"/>
    </source>
</evidence>
<feature type="region of interest" description="Disordered" evidence="3">
    <location>
        <begin position="992"/>
        <end position="1015"/>
    </location>
</feature>
<feature type="region of interest" description="Disordered" evidence="3">
    <location>
        <begin position="334"/>
        <end position="355"/>
    </location>
</feature>
<keyword evidence="4" id="KW-0812">Transmembrane</keyword>
<keyword evidence="7" id="KW-1185">Reference proteome</keyword>
<accession>A0A1B7YCN8</accession>
<dbReference type="RefSeq" id="XP_018158324.1">
    <property type="nucleotide sequence ID" value="XM_018300474.1"/>
</dbReference>
<feature type="domain" description="FAD-binding PCMH-type" evidence="5">
    <location>
        <begin position="550"/>
        <end position="728"/>
    </location>
</feature>
<dbReference type="OrthoDB" id="9983560at2759"/>
<keyword evidence="4" id="KW-0472">Membrane</keyword>
<dbReference type="AlphaFoldDB" id="A0A1B7YCN8"/>
<dbReference type="KEGG" id="chig:CH63R_05499"/>
<feature type="transmembrane region" description="Helical" evidence="4">
    <location>
        <begin position="30"/>
        <end position="52"/>
    </location>
</feature>
<dbReference type="GO" id="GO:0016491">
    <property type="term" value="F:oxidoreductase activity"/>
    <property type="evidence" value="ECO:0007669"/>
    <property type="project" value="UniProtKB-KW"/>
</dbReference>
<dbReference type="InterPro" id="IPR049326">
    <property type="entry name" value="Rhodopsin_dom_fungi"/>
</dbReference>
<evidence type="ECO:0000259" key="5">
    <source>
        <dbReference type="PROSITE" id="PS51387"/>
    </source>
</evidence>
<dbReference type="InterPro" id="IPR050432">
    <property type="entry name" value="FAD-linked_Oxidoreductases_BP"/>
</dbReference>
<dbReference type="EMBL" id="LTAN01000004">
    <property type="protein sequence ID" value="OBR09807.1"/>
    <property type="molecule type" value="Genomic_DNA"/>
</dbReference>
<dbReference type="InterPro" id="IPR036318">
    <property type="entry name" value="FAD-bd_PCMH-like_sf"/>
</dbReference>
<protein>
    <submittedName>
        <fullName evidence="6">FAD/FMN-containing isoamyl alcohol oxidase MreA</fullName>
    </submittedName>
</protein>
<organism evidence="6 7">
    <name type="scientific">Colletotrichum higginsianum (strain IMI 349063)</name>
    <name type="common">Crucifer anthracnose fungus</name>
    <dbReference type="NCBI Taxonomy" id="759273"/>
    <lineage>
        <taxon>Eukaryota</taxon>
        <taxon>Fungi</taxon>
        <taxon>Dikarya</taxon>
        <taxon>Ascomycota</taxon>
        <taxon>Pezizomycotina</taxon>
        <taxon>Sordariomycetes</taxon>
        <taxon>Hypocreomycetidae</taxon>
        <taxon>Glomerellales</taxon>
        <taxon>Glomerellaceae</taxon>
        <taxon>Colletotrichum</taxon>
        <taxon>Colletotrichum destructivum species complex</taxon>
    </lineage>
</organism>
<dbReference type="PANTHER" id="PTHR13878">
    <property type="entry name" value="GULONOLACTONE OXIDASE"/>
    <property type="match status" value="1"/>
</dbReference>
<dbReference type="Pfam" id="PF01565">
    <property type="entry name" value="FAD_binding_4"/>
    <property type="match status" value="1"/>
</dbReference>
<dbReference type="Pfam" id="PF08031">
    <property type="entry name" value="BBE"/>
    <property type="match status" value="1"/>
</dbReference>